<feature type="region of interest" description="Disordered" evidence="1">
    <location>
        <begin position="62"/>
        <end position="81"/>
    </location>
</feature>
<name>A0ABM3TSS2_BALAC</name>
<evidence type="ECO:0000256" key="1">
    <source>
        <dbReference type="SAM" id="MobiDB-lite"/>
    </source>
</evidence>
<evidence type="ECO:0000313" key="2">
    <source>
        <dbReference type="Proteomes" id="UP001652580"/>
    </source>
</evidence>
<dbReference type="Proteomes" id="UP001652580">
    <property type="component" value="Chromosome 1"/>
</dbReference>
<evidence type="ECO:0000313" key="3">
    <source>
        <dbReference type="RefSeq" id="XP_057405143.1"/>
    </source>
</evidence>
<feature type="region of interest" description="Disordered" evidence="1">
    <location>
        <begin position="87"/>
        <end position="135"/>
    </location>
</feature>
<feature type="compositionally biased region" description="Low complexity" evidence="1">
    <location>
        <begin position="18"/>
        <end position="29"/>
    </location>
</feature>
<organism evidence="2 3">
    <name type="scientific">Balaenoptera acutorostrata</name>
    <name type="common">Common minke whale</name>
    <name type="synonym">Balaena rostrata</name>
    <dbReference type="NCBI Taxonomy" id="9767"/>
    <lineage>
        <taxon>Eukaryota</taxon>
        <taxon>Metazoa</taxon>
        <taxon>Chordata</taxon>
        <taxon>Craniata</taxon>
        <taxon>Vertebrata</taxon>
        <taxon>Euteleostomi</taxon>
        <taxon>Mammalia</taxon>
        <taxon>Eutheria</taxon>
        <taxon>Laurasiatheria</taxon>
        <taxon>Artiodactyla</taxon>
        <taxon>Whippomorpha</taxon>
        <taxon>Cetacea</taxon>
        <taxon>Mysticeti</taxon>
        <taxon>Balaenopteridae</taxon>
        <taxon>Balaenoptera</taxon>
    </lineage>
</organism>
<feature type="compositionally biased region" description="Gly residues" evidence="1">
    <location>
        <begin position="69"/>
        <end position="80"/>
    </location>
</feature>
<dbReference type="GeneID" id="130708497"/>
<gene>
    <name evidence="3" type="primary">LOC130708497</name>
</gene>
<sequence>MDSGPVQALQLRDQPQPASAATGSAAANGAGSGLHVMASSLPRRLSRVCRRSGRFRRRACWPEGRRGEFGGPGSDAGGGRLLDCAQVQPAGRGSRRSSQSPHRSAEKRPPGQGAGPGGQCRQAGARPPQEPSSPPGAILSIQALIVYFPSTNPESLLHAILHLKFVSKEPKTIPSMKTSILFIYCYIPSAQDCAWQIAVTHKNLFDE</sequence>
<protein>
    <submittedName>
        <fullName evidence="3">Uncharacterized protein LOC130708497</fullName>
    </submittedName>
</protein>
<accession>A0ABM3TSS2</accession>
<keyword evidence="2" id="KW-1185">Reference proteome</keyword>
<dbReference type="RefSeq" id="XP_057405143.1">
    <property type="nucleotide sequence ID" value="XM_057549160.1"/>
</dbReference>
<reference evidence="3" key="2">
    <citation type="submission" date="2025-08" db="UniProtKB">
        <authorList>
            <consortium name="RefSeq"/>
        </authorList>
    </citation>
    <scope>IDENTIFICATION</scope>
</reference>
<feature type="region of interest" description="Disordered" evidence="1">
    <location>
        <begin position="1"/>
        <end position="32"/>
    </location>
</feature>
<reference evidence="2" key="1">
    <citation type="submission" date="2025-05" db="UniProtKB">
        <authorList>
            <consortium name="RefSeq"/>
        </authorList>
    </citation>
    <scope>NUCLEOTIDE SEQUENCE [LARGE SCALE GENOMIC DNA]</scope>
</reference>
<proteinExistence type="predicted"/>